<accession>A0A1Y5SBV0</accession>
<dbReference type="SUPFAM" id="SSF53649">
    <property type="entry name" value="Alkaline phosphatase-like"/>
    <property type="match status" value="1"/>
</dbReference>
<organism evidence="4 5">
    <name type="scientific">Oceanibacterium hippocampi</name>
    <dbReference type="NCBI Taxonomy" id="745714"/>
    <lineage>
        <taxon>Bacteria</taxon>
        <taxon>Pseudomonadati</taxon>
        <taxon>Pseudomonadota</taxon>
        <taxon>Alphaproteobacteria</taxon>
        <taxon>Sneathiellales</taxon>
        <taxon>Sneathiellaceae</taxon>
        <taxon>Oceanibacterium</taxon>
    </lineage>
</organism>
<dbReference type="AlphaFoldDB" id="A0A1Y5SBV0"/>
<dbReference type="InterPro" id="IPR000917">
    <property type="entry name" value="Sulfatase_N"/>
</dbReference>
<proteinExistence type="predicted"/>
<dbReference type="PANTHER" id="PTHR45953">
    <property type="entry name" value="IDURONATE 2-SULFATASE"/>
    <property type="match status" value="1"/>
</dbReference>
<dbReference type="Proteomes" id="UP000193200">
    <property type="component" value="Unassembled WGS sequence"/>
</dbReference>
<reference evidence="4 5" key="1">
    <citation type="submission" date="2017-03" db="EMBL/GenBank/DDBJ databases">
        <authorList>
            <person name="Afonso C.L."/>
            <person name="Miller P.J."/>
            <person name="Scott M.A."/>
            <person name="Spackman E."/>
            <person name="Goraichik I."/>
            <person name="Dimitrov K.M."/>
            <person name="Suarez D.L."/>
            <person name="Swayne D.E."/>
        </authorList>
    </citation>
    <scope>NUCLEOTIDE SEQUENCE [LARGE SCALE GENOMIC DNA]</scope>
    <source>
        <strain evidence="4 5">CECT 7691</strain>
    </source>
</reference>
<dbReference type="CDD" id="cd16028">
    <property type="entry name" value="PMH"/>
    <property type="match status" value="1"/>
</dbReference>
<dbReference type="EC" id="3.1.6.1" evidence="4"/>
<dbReference type="InParanoid" id="A0A1Y5SBV0"/>
<dbReference type="EMBL" id="FWFR01000001">
    <property type="protein sequence ID" value="SLN36394.1"/>
    <property type="molecule type" value="Genomic_DNA"/>
</dbReference>
<dbReference type="GO" id="GO:0046872">
    <property type="term" value="F:metal ion binding"/>
    <property type="evidence" value="ECO:0007669"/>
    <property type="project" value="UniProtKB-KW"/>
</dbReference>
<dbReference type="RefSeq" id="WP_085882681.1">
    <property type="nucleotide sequence ID" value="NZ_FWFR01000001.1"/>
</dbReference>
<dbReference type="GO" id="GO:0005737">
    <property type="term" value="C:cytoplasm"/>
    <property type="evidence" value="ECO:0007669"/>
    <property type="project" value="TreeGrafter"/>
</dbReference>
<evidence type="ECO:0000256" key="2">
    <source>
        <dbReference type="ARBA" id="ARBA00022801"/>
    </source>
</evidence>
<evidence type="ECO:0000313" key="4">
    <source>
        <dbReference type="EMBL" id="SLN36394.1"/>
    </source>
</evidence>
<dbReference type="FunCoup" id="A0A1Y5SBV0">
    <property type="interactions" value="205"/>
</dbReference>
<keyword evidence="1" id="KW-0479">Metal-binding</keyword>
<keyword evidence="2 4" id="KW-0378">Hydrolase</keyword>
<evidence type="ECO:0000313" key="5">
    <source>
        <dbReference type="Proteomes" id="UP000193200"/>
    </source>
</evidence>
<dbReference type="OrthoDB" id="9795675at2"/>
<dbReference type="Gene3D" id="3.40.720.10">
    <property type="entry name" value="Alkaline Phosphatase, subunit A"/>
    <property type="match status" value="1"/>
</dbReference>
<keyword evidence="5" id="KW-1185">Reference proteome</keyword>
<protein>
    <submittedName>
        <fullName evidence="4">Arylsulfatase</fullName>
        <ecNumber evidence="4">3.1.6.1</ecNumber>
    </submittedName>
</protein>
<evidence type="ECO:0000259" key="3">
    <source>
        <dbReference type="Pfam" id="PF00884"/>
    </source>
</evidence>
<sequence length="524" mass="58953">MARQPNILFIMADQLRADYLGCYGHPTIRTPNLDRLAADGTRFTRAYAQAPVCGGSRMSFYTGRYAYSHGAAYNNYPLRLDEWTIGDYLRPQGYRVALVGKTHMEADLAGFRRLGIDPGSGPGLLARECGFEPFERDDGLHPDQVVDPNLAYNRWLNGKGYPGANPWHDYANSVEGPDGEVLSGWYMRNSHLPARVAEAHSETAYMTDRAMEFITEAGETPWCLHLSYIKPHWPYVAPAPYHAMYGHNAIQPANRTAAEAEAANPVVRAFMAHEESLNFARDEVRERVIPAYMGLTTQLDDHLGRLFAFLQERGIDDNTIIVFTSDHGDYLGDHWLGEKDLFHEESVRIPLIVRDPRPRADGGRGRAADAFAEAIDLAPSFLDWAGGEARPERLEGRSLAPLLAGQAPSDWRDAVFSDSCFAQRPARITLGLDVADARAFMVRTERWKYVHFEKHPPLLHDLGNDPAEQHDLGRDPGHEAVRAEMRGLLFDWLRRRRLRTTIGDALIARKTGNAKERGYLFGVW</sequence>
<dbReference type="InterPro" id="IPR017850">
    <property type="entry name" value="Alkaline_phosphatase_core_sf"/>
</dbReference>
<dbReference type="GO" id="GO:0004065">
    <property type="term" value="F:arylsulfatase activity"/>
    <property type="evidence" value="ECO:0007669"/>
    <property type="project" value="UniProtKB-EC"/>
</dbReference>
<dbReference type="PANTHER" id="PTHR45953:SF1">
    <property type="entry name" value="IDURONATE 2-SULFATASE"/>
    <property type="match status" value="1"/>
</dbReference>
<dbReference type="Pfam" id="PF00884">
    <property type="entry name" value="Sulfatase"/>
    <property type="match status" value="1"/>
</dbReference>
<gene>
    <name evidence="4" type="ORF">OCH7691_01469</name>
</gene>
<feature type="domain" description="Sulfatase N-terminal" evidence="3">
    <location>
        <begin position="5"/>
        <end position="386"/>
    </location>
</feature>
<evidence type="ECO:0000256" key="1">
    <source>
        <dbReference type="ARBA" id="ARBA00022723"/>
    </source>
</evidence>
<name>A0A1Y5SBV0_9PROT</name>